<name>A0A3N4JE55_9PEZI</name>
<organism evidence="1 2">
    <name type="scientific">Choiromyces venosus 120613-1</name>
    <dbReference type="NCBI Taxonomy" id="1336337"/>
    <lineage>
        <taxon>Eukaryota</taxon>
        <taxon>Fungi</taxon>
        <taxon>Dikarya</taxon>
        <taxon>Ascomycota</taxon>
        <taxon>Pezizomycotina</taxon>
        <taxon>Pezizomycetes</taxon>
        <taxon>Pezizales</taxon>
        <taxon>Tuberaceae</taxon>
        <taxon>Choiromyces</taxon>
    </lineage>
</organism>
<accession>A0A3N4JE55</accession>
<gene>
    <name evidence="1" type="ORF">L873DRAFT_1334853</name>
</gene>
<keyword evidence="2" id="KW-1185">Reference proteome</keyword>
<evidence type="ECO:0000313" key="1">
    <source>
        <dbReference type="EMBL" id="RPA95258.1"/>
    </source>
</evidence>
<sequence>MKKMLTIKMMRRNTKSRRLVMVMMKAMRQKVGRGQNRRDWVLIQHLPLVLPFKSYKYPKLHHERTLNLSVKFSSRFNAVRNPEPCITQHLIDFSTISFDEEVLVNLTRNTNAYAMVKETG</sequence>
<dbReference type="AlphaFoldDB" id="A0A3N4JE55"/>
<dbReference type="Proteomes" id="UP000276215">
    <property type="component" value="Unassembled WGS sequence"/>
</dbReference>
<proteinExistence type="predicted"/>
<reference evidence="1 2" key="1">
    <citation type="journal article" date="2018" name="Nat. Ecol. Evol.">
        <title>Pezizomycetes genomes reveal the molecular basis of ectomycorrhizal truffle lifestyle.</title>
        <authorList>
            <person name="Murat C."/>
            <person name="Payen T."/>
            <person name="Noel B."/>
            <person name="Kuo A."/>
            <person name="Morin E."/>
            <person name="Chen J."/>
            <person name="Kohler A."/>
            <person name="Krizsan K."/>
            <person name="Balestrini R."/>
            <person name="Da Silva C."/>
            <person name="Montanini B."/>
            <person name="Hainaut M."/>
            <person name="Levati E."/>
            <person name="Barry K.W."/>
            <person name="Belfiori B."/>
            <person name="Cichocki N."/>
            <person name="Clum A."/>
            <person name="Dockter R.B."/>
            <person name="Fauchery L."/>
            <person name="Guy J."/>
            <person name="Iotti M."/>
            <person name="Le Tacon F."/>
            <person name="Lindquist E.A."/>
            <person name="Lipzen A."/>
            <person name="Malagnac F."/>
            <person name="Mello A."/>
            <person name="Molinier V."/>
            <person name="Miyauchi S."/>
            <person name="Poulain J."/>
            <person name="Riccioni C."/>
            <person name="Rubini A."/>
            <person name="Sitrit Y."/>
            <person name="Splivallo R."/>
            <person name="Traeger S."/>
            <person name="Wang M."/>
            <person name="Zifcakova L."/>
            <person name="Wipf D."/>
            <person name="Zambonelli A."/>
            <person name="Paolocci F."/>
            <person name="Nowrousian M."/>
            <person name="Ottonello S."/>
            <person name="Baldrian P."/>
            <person name="Spatafora J.W."/>
            <person name="Henrissat B."/>
            <person name="Nagy L.G."/>
            <person name="Aury J.M."/>
            <person name="Wincker P."/>
            <person name="Grigoriev I.V."/>
            <person name="Bonfante P."/>
            <person name="Martin F.M."/>
        </authorList>
    </citation>
    <scope>NUCLEOTIDE SEQUENCE [LARGE SCALE GENOMIC DNA]</scope>
    <source>
        <strain evidence="1 2">120613-1</strain>
    </source>
</reference>
<evidence type="ECO:0000313" key="2">
    <source>
        <dbReference type="Proteomes" id="UP000276215"/>
    </source>
</evidence>
<protein>
    <submittedName>
        <fullName evidence="1">Uncharacterized protein</fullName>
    </submittedName>
</protein>
<dbReference type="EMBL" id="ML120428">
    <property type="protein sequence ID" value="RPA95258.1"/>
    <property type="molecule type" value="Genomic_DNA"/>
</dbReference>